<name>A0A350P173_9ALTE</name>
<evidence type="ECO:0000313" key="1">
    <source>
        <dbReference type="EMBL" id="HAW75040.1"/>
    </source>
</evidence>
<organism evidence="1 2">
    <name type="scientific">Alteromonas australica</name>
    <dbReference type="NCBI Taxonomy" id="589873"/>
    <lineage>
        <taxon>Bacteria</taxon>
        <taxon>Pseudomonadati</taxon>
        <taxon>Pseudomonadota</taxon>
        <taxon>Gammaproteobacteria</taxon>
        <taxon>Alteromonadales</taxon>
        <taxon>Alteromonadaceae</taxon>
        <taxon>Alteromonas/Salinimonas group</taxon>
        <taxon>Alteromonas</taxon>
    </lineage>
</organism>
<comment type="caution">
    <text evidence="1">The sequence shown here is derived from an EMBL/GenBank/DDBJ whole genome shotgun (WGS) entry which is preliminary data.</text>
</comment>
<sequence length="96" mass="10620">MQLLTEEQIKDLSDRGGSAAAARYNQLAHKISNGTSTALDRQQAKKLKQNIEKLIGKVDSQVMRLSQLKKEGKSITFKSPVIEGDIVAIVPTEKER</sequence>
<gene>
    <name evidence="1" type="ORF">DCW74_04800</name>
</gene>
<accession>A0A350P173</accession>
<dbReference type="AlphaFoldDB" id="A0A350P173"/>
<dbReference type="EMBL" id="DNAN01000165">
    <property type="protein sequence ID" value="HAW75040.1"/>
    <property type="molecule type" value="Genomic_DNA"/>
</dbReference>
<proteinExistence type="predicted"/>
<dbReference type="Proteomes" id="UP000263517">
    <property type="component" value="Unassembled WGS sequence"/>
</dbReference>
<reference evidence="1 2" key="1">
    <citation type="journal article" date="2018" name="Nat. Biotechnol.">
        <title>A standardized bacterial taxonomy based on genome phylogeny substantially revises the tree of life.</title>
        <authorList>
            <person name="Parks D.H."/>
            <person name="Chuvochina M."/>
            <person name="Waite D.W."/>
            <person name="Rinke C."/>
            <person name="Skarshewski A."/>
            <person name="Chaumeil P.A."/>
            <person name="Hugenholtz P."/>
        </authorList>
    </citation>
    <scope>NUCLEOTIDE SEQUENCE [LARGE SCALE GENOMIC DNA]</scope>
    <source>
        <strain evidence="1">UBA11978</strain>
    </source>
</reference>
<feature type="non-terminal residue" evidence="1">
    <location>
        <position position="96"/>
    </location>
</feature>
<evidence type="ECO:0000313" key="2">
    <source>
        <dbReference type="Proteomes" id="UP000263517"/>
    </source>
</evidence>
<protein>
    <submittedName>
        <fullName evidence="1">Uncharacterized protein</fullName>
    </submittedName>
</protein>